<evidence type="ECO:0000313" key="3">
    <source>
        <dbReference type="WBParaSite" id="GPLIN_000209800"/>
    </source>
</evidence>
<name>A0A183BNB2_GLOPA</name>
<accession>A0A183BNB2</accession>
<dbReference type="Pfam" id="PF00226">
    <property type="entry name" value="DnaJ"/>
    <property type="match status" value="1"/>
</dbReference>
<dbReference type="PROSITE" id="PS50076">
    <property type="entry name" value="DNAJ_2"/>
    <property type="match status" value="1"/>
</dbReference>
<protein>
    <submittedName>
        <fullName evidence="3">J domain-containing protein</fullName>
    </submittedName>
</protein>
<reference evidence="2" key="2">
    <citation type="submission" date="2014-05" db="EMBL/GenBank/DDBJ databases">
        <title>The genome and life-stage specific transcriptomes of Globodera pallida elucidate key aspects of plant parasitism by a cyst nematode.</title>
        <authorList>
            <person name="Cotton J.A."/>
            <person name="Lilley C.J."/>
            <person name="Jones L.M."/>
            <person name="Kikuchi T."/>
            <person name="Reid A.J."/>
            <person name="Thorpe P."/>
            <person name="Tsai I.J."/>
            <person name="Beasley H."/>
            <person name="Blok V."/>
            <person name="Cock P.J.A."/>
            <person name="Van den Akker S.E."/>
            <person name="Holroyd N."/>
            <person name="Hunt M."/>
            <person name="Mantelin S."/>
            <person name="Naghra H."/>
            <person name="Pain A."/>
            <person name="Palomares-Rius J.E."/>
            <person name="Zarowiecki M."/>
            <person name="Berriman M."/>
            <person name="Jones J.T."/>
            <person name="Urwin P.E."/>
        </authorList>
    </citation>
    <scope>NUCLEOTIDE SEQUENCE [LARGE SCALE GENOMIC DNA]</scope>
    <source>
        <strain evidence="2">Lindley</strain>
    </source>
</reference>
<dbReference type="WBParaSite" id="GPLIN_000209800">
    <property type="protein sequence ID" value="GPLIN_000209800"/>
    <property type="gene ID" value="GPLIN_000209800"/>
</dbReference>
<dbReference type="CDD" id="cd06257">
    <property type="entry name" value="DnaJ"/>
    <property type="match status" value="1"/>
</dbReference>
<dbReference type="SUPFAM" id="SSF46565">
    <property type="entry name" value="Chaperone J-domain"/>
    <property type="match status" value="1"/>
</dbReference>
<dbReference type="AlphaFoldDB" id="A0A183BNB2"/>
<dbReference type="InterPro" id="IPR036869">
    <property type="entry name" value="J_dom_sf"/>
</dbReference>
<sequence>MNFFPPISIVLGLHGHPHLIDCLNSCMITKNKNAMKHIAHMLRALALDHITVAFVKGVEKEMICYKCKKKVTSIDALCYCPELSFRECHHGDSCCNNRKILATIDEITKAYRERMMMAYHPDKNPYGEAMTRLFTKANETLTDTYKKAIYDQQMYNYATFDQEEPTDFAVVEEPVFPKFGKLLKMNKCEGLAKMMEQLSVNAAAAPGGLSDGKLIRVKHENLSFFLEDMGLLPGINTGLQDVGLNNMMETFNGVGRGSGTVGE</sequence>
<reference evidence="3" key="3">
    <citation type="submission" date="2016-06" db="UniProtKB">
        <authorList>
            <consortium name="WormBaseParasite"/>
        </authorList>
    </citation>
    <scope>IDENTIFICATION</scope>
</reference>
<keyword evidence="2" id="KW-1185">Reference proteome</keyword>
<dbReference type="Proteomes" id="UP000050741">
    <property type="component" value="Unassembled WGS sequence"/>
</dbReference>
<evidence type="ECO:0000313" key="2">
    <source>
        <dbReference type="Proteomes" id="UP000050741"/>
    </source>
</evidence>
<feature type="domain" description="J" evidence="1">
    <location>
        <begin position="78"/>
        <end position="154"/>
    </location>
</feature>
<evidence type="ECO:0000259" key="1">
    <source>
        <dbReference type="PROSITE" id="PS50076"/>
    </source>
</evidence>
<dbReference type="Gene3D" id="1.10.287.110">
    <property type="entry name" value="DnaJ domain"/>
    <property type="match status" value="1"/>
</dbReference>
<dbReference type="InterPro" id="IPR001623">
    <property type="entry name" value="DnaJ_domain"/>
</dbReference>
<reference evidence="2" key="1">
    <citation type="submission" date="2013-12" db="EMBL/GenBank/DDBJ databases">
        <authorList>
            <person name="Aslett M."/>
        </authorList>
    </citation>
    <scope>NUCLEOTIDE SEQUENCE [LARGE SCALE GENOMIC DNA]</scope>
    <source>
        <strain evidence="2">Lindley</strain>
    </source>
</reference>
<organism evidence="2 3">
    <name type="scientific">Globodera pallida</name>
    <name type="common">Potato cyst nematode worm</name>
    <name type="synonym">Heterodera pallida</name>
    <dbReference type="NCBI Taxonomy" id="36090"/>
    <lineage>
        <taxon>Eukaryota</taxon>
        <taxon>Metazoa</taxon>
        <taxon>Ecdysozoa</taxon>
        <taxon>Nematoda</taxon>
        <taxon>Chromadorea</taxon>
        <taxon>Rhabditida</taxon>
        <taxon>Tylenchina</taxon>
        <taxon>Tylenchomorpha</taxon>
        <taxon>Tylenchoidea</taxon>
        <taxon>Heteroderidae</taxon>
        <taxon>Heteroderinae</taxon>
        <taxon>Globodera</taxon>
    </lineage>
</organism>
<proteinExistence type="predicted"/>